<evidence type="ECO:0000313" key="2">
    <source>
        <dbReference type="Proteomes" id="UP000886724"/>
    </source>
</evidence>
<protein>
    <submittedName>
        <fullName evidence="1">Uncharacterized protein</fullName>
    </submittedName>
</protein>
<sequence length="148" mass="17368">MNLTIKGNTEKGIRYVPDWLKLTFKNDKHEIIELTLDIQGYIEIGKPDNKNQFAIRCKVDLIPWIERNIDTDEEKDYSDMIYDDAVALYPEERLVKIIRQSTEHIVGLYPFEADDFKESENDVITDCTLTLEINRSEVVFNCYSELNI</sequence>
<comment type="caution">
    <text evidence="1">The sequence shown here is derived from an EMBL/GenBank/DDBJ whole genome shotgun (WGS) entry which is preliminary data.</text>
</comment>
<dbReference type="Proteomes" id="UP000886724">
    <property type="component" value="Unassembled WGS sequence"/>
</dbReference>
<reference evidence="1" key="2">
    <citation type="submission" date="2021-04" db="EMBL/GenBank/DDBJ databases">
        <authorList>
            <person name="Gilroy R."/>
        </authorList>
    </citation>
    <scope>NUCLEOTIDE SEQUENCE</scope>
    <source>
        <strain evidence="1">ChiGjej1B1-14440</strain>
    </source>
</reference>
<reference evidence="1" key="1">
    <citation type="journal article" date="2021" name="PeerJ">
        <title>Extensive microbial diversity within the chicken gut microbiome revealed by metagenomics and culture.</title>
        <authorList>
            <person name="Gilroy R."/>
            <person name="Ravi A."/>
            <person name="Getino M."/>
            <person name="Pursley I."/>
            <person name="Horton D.L."/>
            <person name="Alikhan N.F."/>
            <person name="Baker D."/>
            <person name="Gharbi K."/>
            <person name="Hall N."/>
            <person name="Watson M."/>
            <person name="Adriaenssens E.M."/>
            <person name="Foster-Nyarko E."/>
            <person name="Jarju S."/>
            <person name="Secka A."/>
            <person name="Antonio M."/>
            <person name="Oren A."/>
            <person name="Chaudhuri R.R."/>
            <person name="La Ragione R."/>
            <person name="Hildebrand F."/>
            <person name="Pallen M.J."/>
        </authorList>
    </citation>
    <scope>NUCLEOTIDE SEQUENCE</scope>
    <source>
        <strain evidence="1">ChiGjej1B1-14440</strain>
    </source>
</reference>
<evidence type="ECO:0000313" key="1">
    <source>
        <dbReference type="EMBL" id="HIX80766.1"/>
    </source>
</evidence>
<dbReference type="AlphaFoldDB" id="A0A9D1XKG9"/>
<gene>
    <name evidence="1" type="ORF">H9980_02200</name>
</gene>
<accession>A0A9D1XKG9</accession>
<organism evidence="1 2">
    <name type="scientific">Candidatus Erysipelatoclostridium merdavium</name>
    <dbReference type="NCBI Taxonomy" id="2838566"/>
    <lineage>
        <taxon>Bacteria</taxon>
        <taxon>Bacillati</taxon>
        <taxon>Bacillota</taxon>
        <taxon>Erysipelotrichia</taxon>
        <taxon>Erysipelotrichales</taxon>
        <taxon>Erysipelotrichales incertae sedis</taxon>
    </lineage>
</organism>
<proteinExistence type="predicted"/>
<dbReference type="EMBL" id="DXET01000055">
    <property type="protein sequence ID" value="HIX80766.1"/>
    <property type="molecule type" value="Genomic_DNA"/>
</dbReference>
<name>A0A9D1XKG9_9FIRM</name>